<gene>
    <name evidence="1" type="ORF">FIBSPDRAFT_890805</name>
</gene>
<dbReference type="Proteomes" id="UP000076532">
    <property type="component" value="Unassembled WGS sequence"/>
</dbReference>
<evidence type="ECO:0000313" key="2">
    <source>
        <dbReference type="Proteomes" id="UP000076532"/>
    </source>
</evidence>
<reference evidence="1 2" key="1">
    <citation type="journal article" date="2016" name="Mol. Biol. Evol.">
        <title>Comparative Genomics of Early-Diverging Mushroom-Forming Fungi Provides Insights into the Origins of Lignocellulose Decay Capabilities.</title>
        <authorList>
            <person name="Nagy L.G."/>
            <person name="Riley R."/>
            <person name="Tritt A."/>
            <person name="Adam C."/>
            <person name="Daum C."/>
            <person name="Floudas D."/>
            <person name="Sun H."/>
            <person name="Yadav J.S."/>
            <person name="Pangilinan J."/>
            <person name="Larsson K.H."/>
            <person name="Matsuura K."/>
            <person name="Barry K."/>
            <person name="Labutti K."/>
            <person name="Kuo R."/>
            <person name="Ohm R.A."/>
            <person name="Bhattacharya S.S."/>
            <person name="Shirouzu T."/>
            <person name="Yoshinaga Y."/>
            <person name="Martin F.M."/>
            <person name="Grigoriev I.V."/>
            <person name="Hibbett D.S."/>
        </authorList>
    </citation>
    <scope>NUCLEOTIDE SEQUENCE [LARGE SCALE GENOMIC DNA]</scope>
    <source>
        <strain evidence="1 2">CBS 109695</strain>
    </source>
</reference>
<sequence length="103" mass="10219">MAADGARTQGTTIAAVPCANTDVIGMGGQSKQLSATDVCSEGGAKTQGEQATRLTSLGDTAGFGNGIGLLLARNDFPNWAGGTKAVPLFCWASLGSGVASKSK</sequence>
<keyword evidence="2" id="KW-1185">Reference proteome</keyword>
<protein>
    <submittedName>
        <fullName evidence="1">Uncharacterized protein</fullName>
    </submittedName>
</protein>
<name>A0A166KL34_9AGAM</name>
<evidence type="ECO:0000313" key="1">
    <source>
        <dbReference type="EMBL" id="KZP22012.1"/>
    </source>
</evidence>
<proteinExistence type="predicted"/>
<accession>A0A166KL34</accession>
<dbReference type="AlphaFoldDB" id="A0A166KL34"/>
<organism evidence="1 2">
    <name type="scientific">Athelia psychrophila</name>
    <dbReference type="NCBI Taxonomy" id="1759441"/>
    <lineage>
        <taxon>Eukaryota</taxon>
        <taxon>Fungi</taxon>
        <taxon>Dikarya</taxon>
        <taxon>Basidiomycota</taxon>
        <taxon>Agaricomycotina</taxon>
        <taxon>Agaricomycetes</taxon>
        <taxon>Agaricomycetidae</taxon>
        <taxon>Atheliales</taxon>
        <taxon>Atheliaceae</taxon>
        <taxon>Athelia</taxon>
    </lineage>
</organism>
<dbReference type="EMBL" id="KV417543">
    <property type="protein sequence ID" value="KZP22012.1"/>
    <property type="molecule type" value="Genomic_DNA"/>
</dbReference>